<feature type="transmembrane region" description="Helical" evidence="2">
    <location>
        <begin position="12"/>
        <end position="31"/>
    </location>
</feature>
<feature type="transmembrane region" description="Helical" evidence="2">
    <location>
        <begin position="362"/>
        <end position="387"/>
    </location>
</feature>
<keyword evidence="2" id="KW-1133">Transmembrane helix</keyword>
<feature type="transmembrane region" description="Helical" evidence="2">
    <location>
        <begin position="119"/>
        <end position="136"/>
    </location>
</feature>
<feature type="compositionally biased region" description="Polar residues" evidence="1">
    <location>
        <begin position="240"/>
        <end position="250"/>
    </location>
</feature>
<accession>A0A2J6SPK6</accession>
<feature type="transmembrane region" description="Helical" evidence="2">
    <location>
        <begin position="265"/>
        <end position="285"/>
    </location>
</feature>
<evidence type="ECO:0000256" key="1">
    <source>
        <dbReference type="SAM" id="MobiDB-lite"/>
    </source>
</evidence>
<keyword evidence="2" id="KW-0472">Membrane</keyword>
<feature type="region of interest" description="Disordered" evidence="1">
    <location>
        <begin position="229"/>
        <end position="250"/>
    </location>
</feature>
<gene>
    <name evidence="3" type="ORF">K444DRAFT_668381</name>
</gene>
<protein>
    <submittedName>
        <fullName evidence="3">Uncharacterized protein</fullName>
    </submittedName>
</protein>
<dbReference type="OrthoDB" id="1669814at2759"/>
<name>A0A2J6SPK6_9HELO</name>
<dbReference type="InParanoid" id="A0A2J6SPK6"/>
<sequence length="428" mass="46641">MSIPDPTTRRSILALSLIGSFGVNSMYGLVYRNGYIDALLRLREYGPHVLPGSNIPILTRFTGIGLLDKALVLAGVMFANITDGSAPQLSLYGFQFAGQLVPLYTVLMIEAARRGNKGNIMSLAVLWGCATQGLGYGFTMPIYAIVHLLCSPTAASMAPAVAQKIRLQSTDLLEGLVPSMILGYIIPTVLMAIPFRSHVLHQWLGGLWQGYPVWVSLIHYGIKVVRSRRANKSNEPKPPDTTTANGTGTRSYAARIDEEMTLHRAYLFAFAVSASTNITTFSILASCKLFPSLFPSHILTALTLKSVFIPPPFWSRAPMPNMAVGILNFFQYDQYVGSTAAIVWAVALRIKARKQAMSLESWLWLAGEIFGIAFVAGPGAALVSLVWNRDEMVLNDDKLFETVEAPAAVDVESRALIDADSEDPNHSS</sequence>
<dbReference type="EMBL" id="KZ613895">
    <property type="protein sequence ID" value="PMD52696.1"/>
    <property type="molecule type" value="Genomic_DNA"/>
</dbReference>
<feature type="transmembrane region" description="Helical" evidence="2">
    <location>
        <begin position="89"/>
        <end position="107"/>
    </location>
</feature>
<dbReference type="STRING" id="1095630.A0A2J6SPK6"/>
<feature type="transmembrane region" description="Helical" evidence="2">
    <location>
        <begin position="173"/>
        <end position="195"/>
    </location>
</feature>
<keyword evidence="4" id="KW-1185">Reference proteome</keyword>
<evidence type="ECO:0000313" key="3">
    <source>
        <dbReference type="EMBL" id="PMD52696.1"/>
    </source>
</evidence>
<proteinExistence type="predicted"/>
<feature type="transmembrane region" description="Helical" evidence="2">
    <location>
        <begin position="332"/>
        <end position="350"/>
    </location>
</feature>
<dbReference type="GeneID" id="36595477"/>
<dbReference type="AlphaFoldDB" id="A0A2J6SPK6"/>
<keyword evidence="2" id="KW-0812">Transmembrane</keyword>
<dbReference type="Proteomes" id="UP000235371">
    <property type="component" value="Unassembled WGS sequence"/>
</dbReference>
<evidence type="ECO:0000256" key="2">
    <source>
        <dbReference type="SAM" id="Phobius"/>
    </source>
</evidence>
<dbReference type="RefSeq" id="XP_024729600.1">
    <property type="nucleotide sequence ID" value="XM_024887401.1"/>
</dbReference>
<feature type="transmembrane region" description="Helical" evidence="2">
    <location>
        <begin position="201"/>
        <end position="222"/>
    </location>
</feature>
<organism evidence="3 4">
    <name type="scientific">Hyaloscypha bicolor E</name>
    <dbReference type="NCBI Taxonomy" id="1095630"/>
    <lineage>
        <taxon>Eukaryota</taxon>
        <taxon>Fungi</taxon>
        <taxon>Dikarya</taxon>
        <taxon>Ascomycota</taxon>
        <taxon>Pezizomycotina</taxon>
        <taxon>Leotiomycetes</taxon>
        <taxon>Helotiales</taxon>
        <taxon>Hyaloscyphaceae</taxon>
        <taxon>Hyaloscypha</taxon>
        <taxon>Hyaloscypha bicolor</taxon>
    </lineage>
</organism>
<evidence type="ECO:0000313" key="4">
    <source>
        <dbReference type="Proteomes" id="UP000235371"/>
    </source>
</evidence>
<reference evidence="3 4" key="1">
    <citation type="submission" date="2016-04" db="EMBL/GenBank/DDBJ databases">
        <title>A degradative enzymes factory behind the ericoid mycorrhizal symbiosis.</title>
        <authorList>
            <consortium name="DOE Joint Genome Institute"/>
            <person name="Martino E."/>
            <person name="Morin E."/>
            <person name="Grelet G."/>
            <person name="Kuo A."/>
            <person name="Kohler A."/>
            <person name="Daghino S."/>
            <person name="Barry K."/>
            <person name="Choi C."/>
            <person name="Cichocki N."/>
            <person name="Clum A."/>
            <person name="Copeland A."/>
            <person name="Hainaut M."/>
            <person name="Haridas S."/>
            <person name="Labutti K."/>
            <person name="Lindquist E."/>
            <person name="Lipzen A."/>
            <person name="Khouja H.-R."/>
            <person name="Murat C."/>
            <person name="Ohm R."/>
            <person name="Olson A."/>
            <person name="Spatafora J."/>
            <person name="Veneault-Fourrey C."/>
            <person name="Henrissat B."/>
            <person name="Grigoriev I."/>
            <person name="Martin F."/>
            <person name="Perotto S."/>
        </authorList>
    </citation>
    <scope>NUCLEOTIDE SEQUENCE [LARGE SCALE GENOMIC DNA]</scope>
    <source>
        <strain evidence="3 4">E</strain>
    </source>
</reference>